<feature type="transmembrane region" description="Helical" evidence="1">
    <location>
        <begin position="73"/>
        <end position="91"/>
    </location>
</feature>
<feature type="transmembrane region" description="Helical" evidence="1">
    <location>
        <begin position="162"/>
        <end position="182"/>
    </location>
</feature>
<feature type="transmembrane region" description="Helical" evidence="1">
    <location>
        <begin position="191"/>
        <end position="208"/>
    </location>
</feature>
<keyword evidence="1" id="KW-1133">Transmembrane helix</keyword>
<accession>A0A2M8MAX2</accession>
<dbReference type="RefSeq" id="WP_100190066.1">
    <property type="nucleotide sequence ID" value="NZ_PGGD01000001.1"/>
</dbReference>
<organism evidence="2 3">
    <name type="scientific">Prevotella intermedia</name>
    <dbReference type="NCBI Taxonomy" id="28131"/>
    <lineage>
        <taxon>Bacteria</taxon>
        <taxon>Pseudomonadati</taxon>
        <taxon>Bacteroidota</taxon>
        <taxon>Bacteroidia</taxon>
        <taxon>Bacteroidales</taxon>
        <taxon>Prevotellaceae</taxon>
        <taxon>Prevotella</taxon>
    </lineage>
</organism>
<comment type="caution">
    <text evidence="2">The sequence shown here is derived from an EMBL/GenBank/DDBJ whole genome shotgun (WGS) entry which is preliminary data.</text>
</comment>
<feature type="transmembrane region" description="Helical" evidence="1">
    <location>
        <begin position="214"/>
        <end position="233"/>
    </location>
</feature>
<name>A0A2M8MAX2_PREIN</name>
<evidence type="ECO:0000313" key="2">
    <source>
        <dbReference type="EMBL" id="PJF01296.1"/>
    </source>
</evidence>
<dbReference type="EMBL" id="PGGD01000001">
    <property type="protein sequence ID" value="PJF01296.1"/>
    <property type="molecule type" value="Genomic_DNA"/>
</dbReference>
<keyword evidence="1" id="KW-0472">Membrane</keyword>
<dbReference type="NCBIfam" id="TIGR04370">
    <property type="entry name" value="glyco_rpt_poly"/>
    <property type="match status" value="1"/>
</dbReference>
<feature type="transmembrane region" description="Helical" evidence="1">
    <location>
        <begin position="245"/>
        <end position="264"/>
    </location>
</feature>
<sequence length="437" mass="50248">MSVIESNYILSAFLIVLWVITLIWYQRKNKNFDAGSFIIVMYIIYAVFSIMTINDDSIPQFTNYEPLTFFPYLYLYMMMMIALTPAIYHHANPTHSIEYPQSNILRITATIIIIAAVLTLPGIVSDFQNGLMSIFTDAEAGRKAYLEQIDNASKAGGEIRNLPAIVFNSLSDIAIFLLFYFMTMSKKNHKIIYGLLFANVINLIMPVMRGQRSGVALAFLTIICGYFLFKQYLSKRLNKVIKKIGIVFIAIITLPVAAITISRFGSEKAGVAAFINWYIGQGNIYFNNHALDDNGLRYGDRTLNLFKRLVDSKTSMNYVERREIYSKLKINDEVFSTFVGDFTIDFGPFFAVIIFIVFNFFVIYSFQKNKTNNNKIKLHQLLLLYFTVCISAQGGMYLFSYSDTRNLNIIVLALLYYYLKYHEALLKKFPLKKQNKQ</sequence>
<feature type="transmembrane region" description="Helical" evidence="1">
    <location>
        <begin position="407"/>
        <end position="426"/>
    </location>
</feature>
<gene>
    <name evidence="2" type="ORF">CUB97_08705</name>
</gene>
<keyword evidence="1" id="KW-0812">Transmembrane</keyword>
<reference evidence="2 3" key="1">
    <citation type="submission" date="2017-11" db="EMBL/GenBank/DDBJ databases">
        <title>Genome sequencing of Prevotella intermedia KCOM 1779.</title>
        <authorList>
            <person name="Kook J.-K."/>
            <person name="Park S.-N."/>
            <person name="Lim Y.K."/>
        </authorList>
    </citation>
    <scope>NUCLEOTIDE SEQUENCE [LARGE SCALE GENOMIC DNA]</scope>
    <source>
        <strain evidence="2 3">KCOM 1779</strain>
    </source>
</reference>
<protein>
    <submittedName>
        <fullName evidence="2">Oligosaccharide repeat unit polymerase</fullName>
    </submittedName>
</protein>
<dbReference type="Proteomes" id="UP000228641">
    <property type="component" value="Unassembled WGS sequence"/>
</dbReference>
<feature type="transmembrane region" description="Helical" evidence="1">
    <location>
        <begin position="346"/>
        <end position="366"/>
    </location>
</feature>
<feature type="transmembrane region" description="Helical" evidence="1">
    <location>
        <begin position="6"/>
        <end position="25"/>
    </location>
</feature>
<feature type="transmembrane region" description="Helical" evidence="1">
    <location>
        <begin position="32"/>
        <end position="53"/>
    </location>
</feature>
<evidence type="ECO:0000256" key="1">
    <source>
        <dbReference type="SAM" id="Phobius"/>
    </source>
</evidence>
<evidence type="ECO:0000313" key="3">
    <source>
        <dbReference type="Proteomes" id="UP000228641"/>
    </source>
</evidence>
<proteinExistence type="predicted"/>
<feature type="transmembrane region" description="Helical" evidence="1">
    <location>
        <begin position="378"/>
        <end position="401"/>
    </location>
</feature>
<dbReference type="AlphaFoldDB" id="A0A2M8MAX2"/>
<feature type="transmembrane region" description="Helical" evidence="1">
    <location>
        <begin position="103"/>
        <end position="124"/>
    </location>
</feature>